<organism evidence="1 3">
    <name type="scientific">Acidithiobacillus caldus</name>
    <dbReference type="NCBI Taxonomy" id="33059"/>
    <lineage>
        <taxon>Bacteria</taxon>
        <taxon>Pseudomonadati</taxon>
        <taxon>Pseudomonadota</taxon>
        <taxon>Acidithiobacillia</taxon>
        <taxon>Acidithiobacillales</taxon>
        <taxon>Acidithiobacillaceae</taxon>
        <taxon>Acidithiobacillus</taxon>
    </lineage>
</organism>
<dbReference type="GeneID" id="92932024"/>
<evidence type="ECO:0000313" key="1">
    <source>
        <dbReference type="EMBL" id="OFC36385.1"/>
    </source>
</evidence>
<reference evidence="3 4" key="1">
    <citation type="submission" date="2016-06" db="EMBL/GenBank/DDBJ databases">
        <title>Gene turnover analysis identifies the evolutionary adaptation of the extremophile Acidithiobacillus caldus.</title>
        <authorList>
            <person name="Zhang X."/>
        </authorList>
    </citation>
    <scope>NUCLEOTIDE SEQUENCE [LARGE SCALE GENOMIC DNA]</scope>
    <source>
        <strain evidence="1 3">DX</strain>
        <strain evidence="2 4">S1</strain>
    </source>
</reference>
<dbReference type="Proteomes" id="UP000175707">
    <property type="component" value="Unassembled WGS sequence"/>
</dbReference>
<dbReference type="Proteomes" id="UP000175616">
    <property type="component" value="Unassembled WGS sequence"/>
</dbReference>
<dbReference type="RefSeq" id="WP_049784689.1">
    <property type="nucleotide sequence ID" value="NZ_LZYE01000162.1"/>
</dbReference>
<accession>A0A1E7YNN0</accession>
<comment type="caution">
    <text evidence="1">The sequence shown here is derived from an EMBL/GenBank/DDBJ whole genome shotgun (WGS) entry which is preliminary data.</text>
</comment>
<name>A0A1E7YNN0_9PROT</name>
<proteinExistence type="predicted"/>
<evidence type="ECO:0000313" key="4">
    <source>
        <dbReference type="Proteomes" id="UP000175707"/>
    </source>
</evidence>
<dbReference type="EMBL" id="LZYE01000162">
    <property type="protein sequence ID" value="OFC36385.1"/>
    <property type="molecule type" value="Genomic_DNA"/>
</dbReference>
<sequence>MRTTANVTCRSNLATRQQVRRWMRSAVGYYENATLLVEAADEEFDLPDGGLDNETHWVWDEAVDAIMSLEDHQ</sequence>
<protein>
    <submittedName>
        <fullName evidence="1">Uncharacterized protein</fullName>
    </submittedName>
</protein>
<dbReference type="EMBL" id="LZYH01000278">
    <property type="protein sequence ID" value="OFC62180.1"/>
    <property type="molecule type" value="Genomic_DNA"/>
</dbReference>
<gene>
    <name evidence="1" type="ORF">BAE27_06295</name>
    <name evidence="2" type="ORF">BAE30_02715</name>
</gene>
<evidence type="ECO:0000313" key="2">
    <source>
        <dbReference type="EMBL" id="OFC62180.1"/>
    </source>
</evidence>
<evidence type="ECO:0000313" key="3">
    <source>
        <dbReference type="Proteomes" id="UP000175616"/>
    </source>
</evidence>
<dbReference type="AlphaFoldDB" id="A0A1E7YNN0"/>